<dbReference type="SUPFAM" id="SSF53649">
    <property type="entry name" value="Alkaline phosphatase-like"/>
    <property type="match status" value="1"/>
</dbReference>
<dbReference type="AlphaFoldDB" id="A0A0D6EIT9"/>
<comment type="cofactor">
    <cofactor evidence="3">
        <name>Mg(2+)</name>
        <dbReference type="ChEBI" id="CHEBI:18420"/>
    </cofactor>
    <text evidence="3">Binds 1 Mg(2+) ion.</text>
</comment>
<feature type="signal peptide" evidence="5">
    <location>
        <begin position="1"/>
        <end position="23"/>
    </location>
</feature>
<dbReference type="PANTHER" id="PTHR11596">
    <property type="entry name" value="ALKALINE PHOSPHATASE"/>
    <property type="match status" value="1"/>
</dbReference>
<keyword evidence="3" id="KW-0862">Zinc</keyword>
<dbReference type="Pfam" id="PF00245">
    <property type="entry name" value="Alk_phosphatase"/>
    <property type="match status" value="1"/>
</dbReference>
<accession>A0A0D6EIT9</accession>
<keyword evidence="3" id="KW-0479">Metal-binding</keyword>
<dbReference type="PRINTS" id="PR00113">
    <property type="entry name" value="ALKPHPHTASE"/>
</dbReference>
<dbReference type="Proteomes" id="UP000243876">
    <property type="component" value="Unassembled WGS sequence"/>
</dbReference>
<feature type="binding site" evidence="3">
    <location>
        <position position="304"/>
    </location>
    <ligand>
        <name>Mg(2+)</name>
        <dbReference type="ChEBI" id="CHEBI:18420"/>
    </ligand>
</feature>
<dbReference type="EMBL" id="CENE01000004">
    <property type="protein sequence ID" value="CEQ39937.1"/>
    <property type="molecule type" value="Genomic_DNA"/>
</dbReference>
<reference evidence="7" key="1">
    <citation type="submission" date="2015-02" db="EMBL/GenBank/DDBJ databases">
        <authorList>
            <person name="Gon?alves P."/>
        </authorList>
    </citation>
    <scope>NUCLEOTIDE SEQUENCE [LARGE SCALE GENOMIC DNA]</scope>
</reference>
<dbReference type="InterPro" id="IPR001952">
    <property type="entry name" value="Alkaline_phosphatase"/>
</dbReference>
<feature type="active site" description="Phosphoserine intermediate" evidence="2">
    <location>
        <position position="223"/>
    </location>
</feature>
<protein>
    <recommendedName>
        <fullName evidence="1">alkaline phosphatase</fullName>
        <ecNumber evidence="1">3.1.3.1</ecNumber>
    </recommendedName>
</protein>
<dbReference type="EC" id="3.1.3.1" evidence="1"/>
<sequence>MVRSTGLKTILFTVGTLASTVAAQTFRRSAACPTLGCIYPPDQTEFIAGQVFDIRIEVQAPLNGSSSFNNGVPSPDFSLTISGDGAESIDISNFYGVESPAVQSYNFSYYEDLFYKDNGTATLVNVLAQDWRHVTLYNPGEYTLKLSYNGGMQTLAHWTVLPLAEKRTAKNVILMVGDGMAPSMVTAARMIGHKAVNGKYQTHMAMDKPEGFGLQMNSYITDSANSATALMSGKKSTVNALNAYTCAFPSLFIRPRGTDLFHLLMHSDSTGKALNNPKFETIFEMGRRVYGAQIGIVSTAYLADATPAAVVAHTTTT</sequence>
<organism evidence="6 7">
    <name type="scientific">Sporidiobolus salmonicolor</name>
    <name type="common">Yeast-like fungus</name>
    <name type="synonym">Sporobolomyces salmonicolor</name>
    <dbReference type="NCBI Taxonomy" id="5005"/>
    <lineage>
        <taxon>Eukaryota</taxon>
        <taxon>Fungi</taxon>
        <taxon>Dikarya</taxon>
        <taxon>Basidiomycota</taxon>
        <taxon>Pucciniomycotina</taxon>
        <taxon>Microbotryomycetes</taxon>
        <taxon>Sporidiobolales</taxon>
        <taxon>Sporidiobolaceae</taxon>
        <taxon>Sporobolomyces</taxon>
    </lineage>
</organism>
<keyword evidence="7" id="KW-1185">Reference proteome</keyword>
<evidence type="ECO:0000256" key="1">
    <source>
        <dbReference type="ARBA" id="ARBA00012647"/>
    </source>
</evidence>
<dbReference type="OrthoDB" id="5818554at2759"/>
<dbReference type="GO" id="GO:0004035">
    <property type="term" value="F:alkaline phosphatase activity"/>
    <property type="evidence" value="ECO:0007669"/>
    <property type="project" value="UniProtKB-EC"/>
</dbReference>
<comment type="cofactor">
    <cofactor evidence="3">
        <name>Zn(2+)</name>
        <dbReference type="ChEBI" id="CHEBI:29105"/>
    </cofactor>
    <text evidence="3">Binds 2 Zn(2+) ions.</text>
</comment>
<feature type="binding site" evidence="3">
    <location>
        <position position="178"/>
    </location>
    <ligand>
        <name>Mg(2+)</name>
        <dbReference type="ChEBI" id="CHEBI:18420"/>
    </ligand>
</feature>
<evidence type="ECO:0000313" key="6">
    <source>
        <dbReference type="EMBL" id="CEQ39937.1"/>
    </source>
</evidence>
<dbReference type="InterPro" id="IPR017850">
    <property type="entry name" value="Alkaline_phosphatase_core_sf"/>
</dbReference>
<evidence type="ECO:0000313" key="7">
    <source>
        <dbReference type="Proteomes" id="UP000243876"/>
    </source>
</evidence>
<dbReference type="GO" id="GO:0046872">
    <property type="term" value="F:metal ion binding"/>
    <property type="evidence" value="ECO:0007669"/>
    <property type="project" value="UniProtKB-KW"/>
</dbReference>
<dbReference type="Gene3D" id="3.40.720.10">
    <property type="entry name" value="Alkaline Phosphatase, subunit A"/>
    <property type="match status" value="1"/>
</dbReference>
<keyword evidence="3" id="KW-0460">Magnesium</keyword>
<dbReference type="PANTHER" id="PTHR11596:SF72">
    <property type="entry name" value="ALKALINE PHOSPHATASE"/>
    <property type="match status" value="1"/>
</dbReference>
<evidence type="ECO:0000256" key="4">
    <source>
        <dbReference type="RuleBase" id="RU003946"/>
    </source>
</evidence>
<comment type="similarity">
    <text evidence="4">Belongs to the alkaline phosphatase family.</text>
</comment>
<keyword evidence="5" id="KW-0732">Signal</keyword>
<evidence type="ECO:0000256" key="3">
    <source>
        <dbReference type="PIRSR" id="PIRSR601952-2"/>
    </source>
</evidence>
<proteinExistence type="inferred from homology"/>
<feature type="non-terminal residue" evidence="6">
    <location>
        <position position="1"/>
    </location>
</feature>
<evidence type="ECO:0000256" key="2">
    <source>
        <dbReference type="PIRSR" id="PIRSR601952-1"/>
    </source>
</evidence>
<gene>
    <name evidence="6" type="primary">SPOSA6832_01510</name>
</gene>
<name>A0A0D6EIT9_SPOSA</name>
<evidence type="ECO:0000256" key="5">
    <source>
        <dbReference type="SAM" id="SignalP"/>
    </source>
</evidence>
<feature type="binding site" evidence="3">
    <location>
        <position position="178"/>
    </location>
    <ligand>
        <name>Zn(2+)</name>
        <dbReference type="ChEBI" id="CHEBI:29105"/>
        <label>2</label>
    </ligand>
</feature>
<feature type="chain" id="PRO_5002303366" description="alkaline phosphatase" evidence="5">
    <location>
        <begin position="24"/>
        <end position="317"/>
    </location>
</feature>
<feature type="binding site" evidence="3">
    <location>
        <position position="306"/>
    </location>
    <ligand>
        <name>Mg(2+)</name>
        <dbReference type="ChEBI" id="CHEBI:18420"/>
    </ligand>
</feature>